<name>F0STV2_SYNGF</name>
<accession>F0STV2</accession>
<feature type="domain" description="ATPase dynein-related AAA" evidence="1">
    <location>
        <begin position="400"/>
        <end position="506"/>
    </location>
</feature>
<dbReference type="EMBL" id="CP002547">
    <property type="protein sequence ID" value="ADY55392.1"/>
    <property type="molecule type" value="Genomic_DNA"/>
</dbReference>
<organism evidence="3 4">
    <name type="scientific">Syntrophobotulus glycolicus (strain DSM 8271 / FlGlyR)</name>
    <dbReference type="NCBI Taxonomy" id="645991"/>
    <lineage>
        <taxon>Bacteria</taxon>
        <taxon>Bacillati</taxon>
        <taxon>Bacillota</taxon>
        <taxon>Clostridia</taxon>
        <taxon>Eubacteriales</taxon>
        <taxon>Desulfitobacteriaceae</taxon>
        <taxon>Syntrophobotulus</taxon>
    </lineage>
</organism>
<dbReference type="GO" id="GO:0005524">
    <property type="term" value="F:ATP binding"/>
    <property type="evidence" value="ECO:0007669"/>
    <property type="project" value="InterPro"/>
</dbReference>
<dbReference type="GO" id="GO:0016887">
    <property type="term" value="F:ATP hydrolysis activity"/>
    <property type="evidence" value="ECO:0007669"/>
    <property type="project" value="InterPro"/>
</dbReference>
<dbReference type="PANTHER" id="PTHR37291:SF1">
    <property type="entry name" value="TYPE IV METHYL-DIRECTED RESTRICTION ENZYME ECOKMCRB SUBUNIT"/>
    <property type="match status" value="1"/>
</dbReference>
<dbReference type="InterPro" id="IPR052934">
    <property type="entry name" value="Methyl-DNA_Rec/Restrict_Enz"/>
</dbReference>
<dbReference type="REBASE" id="33849">
    <property type="entry name" value="Sgl8271McrB2P"/>
</dbReference>
<proteinExistence type="predicted"/>
<dbReference type="Gene3D" id="3.40.50.300">
    <property type="entry name" value="P-loop containing nucleotide triphosphate hydrolases"/>
    <property type="match status" value="1"/>
</dbReference>
<gene>
    <name evidence="3" type="ordered locus">Sgly_1065</name>
</gene>
<dbReference type="InterPro" id="IPR027417">
    <property type="entry name" value="P-loop_NTPase"/>
</dbReference>
<protein>
    <submittedName>
        <fullName evidence="3">ATPase associated with various cellular activities AAA_5</fullName>
    </submittedName>
</protein>
<dbReference type="Proteomes" id="UP000007488">
    <property type="component" value="Chromosome"/>
</dbReference>
<dbReference type="PANTHER" id="PTHR37291">
    <property type="entry name" value="5-METHYLCYTOSINE-SPECIFIC RESTRICTION ENZYME B"/>
    <property type="match status" value="1"/>
</dbReference>
<dbReference type="STRING" id="645991.Sgly_1065"/>
<dbReference type="Pfam" id="PF07728">
    <property type="entry name" value="AAA_5"/>
    <property type="match status" value="1"/>
</dbReference>
<evidence type="ECO:0000313" key="4">
    <source>
        <dbReference type="Proteomes" id="UP000007488"/>
    </source>
</evidence>
<dbReference type="InterPro" id="IPR021961">
    <property type="entry name" value="McrB_DNA-bd"/>
</dbReference>
<evidence type="ECO:0000259" key="2">
    <source>
        <dbReference type="Pfam" id="PF12102"/>
    </source>
</evidence>
<reference evidence="3 4" key="1">
    <citation type="journal article" date="2011" name="Stand. Genomic Sci.">
        <title>Complete genome sequence of Syntrophobotulus glycolicus type strain (FlGlyR).</title>
        <authorList>
            <person name="Han C."/>
            <person name="Mwirichia R."/>
            <person name="Chertkov O."/>
            <person name="Held B."/>
            <person name="Lapidus A."/>
            <person name="Nolan M."/>
            <person name="Lucas S."/>
            <person name="Hammon N."/>
            <person name="Deshpande S."/>
            <person name="Cheng J.F."/>
            <person name="Tapia R."/>
            <person name="Goodwin L."/>
            <person name="Pitluck S."/>
            <person name="Huntemann M."/>
            <person name="Liolios K."/>
            <person name="Ivanova N."/>
            <person name="Pagani I."/>
            <person name="Mavromatis K."/>
            <person name="Ovchinikova G."/>
            <person name="Pati A."/>
            <person name="Chen A."/>
            <person name="Palaniappan K."/>
            <person name="Land M."/>
            <person name="Hauser L."/>
            <person name="Brambilla E.M."/>
            <person name="Rohde M."/>
            <person name="Spring S."/>
            <person name="Sikorski J."/>
            <person name="Goker M."/>
            <person name="Woyke T."/>
            <person name="Bristow J."/>
            <person name="Eisen J.A."/>
            <person name="Markowitz V."/>
            <person name="Hugenholtz P."/>
            <person name="Kyrpides N.C."/>
            <person name="Klenk H.P."/>
            <person name="Detter J.C."/>
        </authorList>
    </citation>
    <scope>NUCLEOTIDE SEQUENCE [LARGE SCALE GENOMIC DNA]</scope>
    <source>
        <strain evidence="4">DSM 8271 / FlGlyR</strain>
    </source>
</reference>
<evidence type="ECO:0000313" key="3">
    <source>
        <dbReference type="EMBL" id="ADY55392.1"/>
    </source>
</evidence>
<dbReference type="Gene3D" id="3.30.920.90">
    <property type="match status" value="1"/>
</dbReference>
<dbReference type="KEGG" id="sgy:Sgly_1065"/>
<dbReference type="RefSeq" id="WP_013624262.1">
    <property type="nucleotide sequence ID" value="NC_015172.1"/>
</dbReference>
<dbReference type="eggNOG" id="COG1401">
    <property type="taxonomic scope" value="Bacteria"/>
</dbReference>
<dbReference type="SUPFAM" id="SSF52540">
    <property type="entry name" value="P-loop containing nucleoside triphosphate hydrolases"/>
    <property type="match status" value="1"/>
</dbReference>
<dbReference type="Pfam" id="PF12102">
    <property type="entry name" value="MrcB_N"/>
    <property type="match status" value="1"/>
</dbReference>
<evidence type="ECO:0000259" key="1">
    <source>
        <dbReference type="Pfam" id="PF07728"/>
    </source>
</evidence>
<keyword evidence="4" id="KW-1185">Reference proteome</keyword>
<feature type="domain" description="Type IV methyl-directed restriction enzyme EcoKMcrB subunit DNA-binding" evidence="2">
    <location>
        <begin position="160"/>
        <end position="335"/>
    </location>
</feature>
<sequence length="740" mass="84027">MKKEFFEYIGAEDSLASYSRSYKLVFLKSLLATMDAEGKAGAFQVTEQFKSFYIARKKSGKLPDANVDARIENIEHTPNTSILSVILDNPYKAIAGKGFVKQREFDDISYFVLSPDLVAELTPEDITNLNNIIEKKIQLYFSRIDGDTMAVDMQSLFNRMLDSYYDSRTSQAFAGNATGELFRKKAPAILEKVPTFDGDTYLIKGSIGQGNWATVPWICVFDKRITMTAQHGVYIVYLLSEKGDKLYLTFNQGCTKYIAELGKKKAIQKMQEIAKDIRSKMKADRFIAKNDFVLGNEYYEQGSIFYKEYAKENVPANDELIADFKEMLKIYQQYYNMTATDQASPIEEIPEKEEPPMIIEEYIVSDELTRIAEYIATKGFSYEGNLIANFYLSLKAKPFVLLAGTSGTGKTKLVKLFAEALGANTANGRLKLVPVHPDWSDSTDLFGHVDLNGHYVPGVLTDFIKAAMAEQDKPYFLCLDEMNLARVEYYFCDILSVIETRRTEGGKIITDPLIATEVFGRDETAKTKYGNLYLPENLYIVGTVNMDETTFPFSKKVLDRANTIEFSYVNLDTINPIGNAKTAILDNRFLQSEYLLLGECTEYEDIIFSTVSILKQINETLKVANAQVGYRVRDEICYYLVYNAKYSLIDHHDALDLSILQKILPRIQGSSSSIKTMLIELFKICIGNADELYQAADNAASDSMFDYLNRQESVPYRKSAEKVAFMTRRFEEDGYTSYWL</sequence>
<dbReference type="AlphaFoldDB" id="F0STV2"/>
<dbReference type="HOGENOM" id="CLU_011498_2_0_9"/>
<reference evidence="4" key="2">
    <citation type="submission" date="2011-02" db="EMBL/GenBank/DDBJ databases">
        <title>The complete genome of Syntrophobotulus glycolicus DSM 8271.</title>
        <authorList>
            <person name="Lucas S."/>
            <person name="Copeland A."/>
            <person name="Lapidus A."/>
            <person name="Bruce D."/>
            <person name="Goodwin L."/>
            <person name="Pitluck S."/>
            <person name="Kyrpides N."/>
            <person name="Mavromatis K."/>
            <person name="Pagani I."/>
            <person name="Ivanova N."/>
            <person name="Mikhailova N."/>
            <person name="Chertkov O."/>
            <person name="Held B."/>
            <person name="Detter J.C."/>
            <person name="Tapia R."/>
            <person name="Han C."/>
            <person name="Land M."/>
            <person name="Hauser L."/>
            <person name="Markowitz V."/>
            <person name="Cheng J.-F."/>
            <person name="Hugenholtz P."/>
            <person name="Woyke T."/>
            <person name="Wu D."/>
            <person name="Spring S."/>
            <person name="Schroeder M."/>
            <person name="Brambilla E."/>
            <person name="Klenk H.-P."/>
            <person name="Eisen J.A."/>
        </authorList>
    </citation>
    <scope>NUCLEOTIDE SEQUENCE [LARGE SCALE GENOMIC DNA]</scope>
    <source>
        <strain evidence="4">DSM 8271 / FlGlyR</strain>
    </source>
</reference>
<dbReference type="InterPro" id="IPR011704">
    <property type="entry name" value="ATPase_dyneun-rel_AAA"/>
</dbReference>